<gene>
    <name evidence="1" type="ORF">IPOD504_LOCUS10267</name>
</gene>
<keyword evidence="2" id="KW-1185">Reference proteome</keyword>
<name>A0ABN8IKI1_9NEOP</name>
<reference evidence="1" key="1">
    <citation type="submission" date="2022-03" db="EMBL/GenBank/DDBJ databases">
        <authorList>
            <person name="Martin H S."/>
        </authorList>
    </citation>
    <scope>NUCLEOTIDE SEQUENCE</scope>
</reference>
<evidence type="ECO:0000313" key="2">
    <source>
        <dbReference type="Proteomes" id="UP000837857"/>
    </source>
</evidence>
<dbReference type="EMBL" id="OW152836">
    <property type="protein sequence ID" value="CAH2057486.1"/>
    <property type="molecule type" value="Genomic_DNA"/>
</dbReference>
<proteinExistence type="predicted"/>
<protein>
    <submittedName>
        <fullName evidence="1">Uncharacterized protein</fullName>
    </submittedName>
</protein>
<accession>A0ABN8IKI1</accession>
<evidence type="ECO:0000313" key="1">
    <source>
        <dbReference type="EMBL" id="CAH2057486.1"/>
    </source>
</evidence>
<sequence length="83" mass="9007">MRPTSWPDVRARKYVHTAAPADAYVCTYLRIQIASDGRRAFALCARSRVQIAKAGFKLFSIAAAACRRAVPAGGRGDTNTSHL</sequence>
<organism evidence="1 2">
    <name type="scientific">Iphiclides podalirius</name>
    <name type="common">scarce swallowtail</name>
    <dbReference type="NCBI Taxonomy" id="110791"/>
    <lineage>
        <taxon>Eukaryota</taxon>
        <taxon>Metazoa</taxon>
        <taxon>Ecdysozoa</taxon>
        <taxon>Arthropoda</taxon>
        <taxon>Hexapoda</taxon>
        <taxon>Insecta</taxon>
        <taxon>Pterygota</taxon>
        <taxon>Neoptera</taxon>
        <taxon>Endopterygota</taxon>
        <taxon>Lepidoptera</taxon>
        <taxon>Glossata</taxon>
        <taxon>Ditrysia</taxon>
        <taxon>Papilionoidea</taxon>
        <taxon>Papilionidae</taxon>
        <taxon>Papilioninae</taxon>
        <taxon>Iphiclides</taxon>
    </lineage>
</organism>
<feature type="non-terminal residue" evidence="1">
    <location>
        <position position="83"/>
    </location>
</feature>
<dbReference type="Proteomes" id="UP000837857">
    <property type="component" value="Chromosome 24"/>
</dbReference>